<protein>
    <submittedName>
        <fullName evidence="8">Major Facilitator Superfamily protein</fullName>
    </submittedName>
</protein>
<dbReference type="GO" id="GO:0005886">
    <property type="term" value="C:plasma membrane"/>
    <property type="evidence" value="ECO:0007669"/>
    <property type="project" value="UniProtKB-SubCell"/>
</dbReference>
<feature type="domain" description="Major facilitator superfamily (MFS) profile" evidence="7">
    <location>
        <begin position="1"/>
        <end position="201"/>
    </location>
</feature>
<dbReference type="AlphaFoldDB" id="A0A024P653"/>
<gene>
    <name evidence="8" type="ORF">BN983_02634</name>
</gene>
<dbReference type="InterPro" id="IPR052528">
    <property type="entry name" value="Sugar_transport-like"/>
</dbReference>
<feature type="transmembrane region" description="Helical" evidence="6">
    <location>
        <begin position="108"/>
        <end position="130"/>
    </location>
</feature>
<comment type="caution">
    <text evidence="8">The sequence shown here is derived from an EMBL/GenBank/DDBJ whole genome shotgun (WGS) entry which is preliminary data.</text>
</comment>
<dbReference type="SUPFAM" id="SSF103473">
    <property type="entry name" value="MFS general substrate transporter"/>
    <property type="match status" value="1"/>
</dbReference>
<evidence type="ECO:0000256" key="5">
    <source>
        <dbReference type="ARBA" id="ARBA00023136"/>
    </source>
</evidence>
<feature type="transmembrane region" description="Helical" evidence="6">
    <location>
        <begin position="309"/>
        <end position="330"/>
    </location>
</feature>
<dbReference type="InterPro" id="IPR011701">
    <property type="entry name" value="MFS"/>
</dbReference>
<dbReference type="InterPro" id="IPR036259">
    <property type="entry name" value="MFS_trans_sf"/>
</dbReference>
<sequence length="411" mass="46470">MVSKLRVWLSHENVSKDLLLLLTIGGLYSLGIFLSSTFVNIYLWKQSNSYIDIALYNLAIYVLQPLTFILAGKCAKRMDRVIVLRTGVTVLSLFFLTVLLVGEKAATFNIMLGALLGIGYGFYWLAYNVLTFEITEPDTRDFFNGFLGVLQSLGGMTGPLLAGYIISRLNNFTGYTVIFTISFGLFIIAVLVSFGLSRRKAKGNFSFRRVVTERKNNSNWKRILSAHISQGFREGTFLFAVSIWIFLMTNDELSLGVFNLVYSGFSFLFYFLVSRWVKPSRRKKAIFISGLALYLSVLILLISDTLSLLLIYAGIAGIFFPMFYVPYISLTYDVIGKSWNAAEMRIEYIVVREIFLNLGRVLSIIIFLLAITLIPPETGIPYILLLVGGGHFFVYFFVRGVDTKYTYSSHN</sequence>
<evidence type="ECO:0000259" key="7">
    <source>
        <dbReference type="PROSITE" id="PS50850"/>
    </source>
</evidence>
<keyword evidence="4 6" id="KW-1133">Transmembrane helix</keyword>
<organism evidence="8 9">
    <name type="scientific">Halobacillus karajensis</name>
    <dbReference type="NCBI Taxonomy" id="195088"/>
    <lineage>
        <taxon>Bacteria</taxon>
        <taxon>Bacillati</taxon>
        <taxon>Bacillota</taxon>
        <taxon>Bacilli</taxon>
        <taxon>Bacillales</taxon>
        <taxon>Bacillaceae</taxon>
        <taxon>Halobacillus</taxon>
    </lineage>
</organism>
<keyword evidence="5 6" id="KW-0472">Membrane</keyword>
<dbReference type="EMBL" id="CCDI010000003">
    <property type="protein sequence ID" value="CDQ24360.1"/>
    <property type="molecule type" value="Genomic_DNA"/>
</dbReference>
<evidence type="ECO:0000256" key="6">
    <source>
        <dbReference type="SAM" id="Phobius"/>
    </source>
</evidence>
<keyword evidence="2" id="KW-0813">Transport</keyword>
<dbReference type="RefSeq" id="WP_035509132.1">
    <property type="nucleotide sequence ID" value="NZ_CCDH010000001.1"/>
</dbReference>
<dbReference type="Proteomes" id="UP000028868">
    <property type="component" value="Unassembled WGS sequence"/>
</dbReference>
<dbReference type="Gene3D" id="1.20.1250.20">
    <property type="entry name" value="MFS general substrate transporter like domains"/>
    <property type="match status" value="1"/>
</dbReference>
<evidence type="ECO:0000313" key="9">
    <source>
        <dbReference type="Proteomes" id="UP000028868"/>
    </source>
</evidence>
<reference evidence="9" key="1">
    <citation type="submission" date="2014-03" db="EMBL/GenBank/DDBJ databases">
        <authorList>
            <person name="Urmite Genomes U."/>
        </authorList>
    </citation>
    <scope>NUCLEOTIDE SEQUENCE [LARGE SCALE GENOMIC DNA]</scope>
    <source>
        <strain evidence="9">HD-03</strain>
    </source>
</reference>
<name>A0A024P653_9BACI</name>
<dbReference type="PROSITE" id="PS00217">
    <property type="entry name" value="SUGAR_TRANSPORT_2"/>
    <property type="match status" value="1"/>
</dbReference>
<evidence type="ECO:0000256" key="3">
    <source>
        <dbReference type="ARBA" id="ARBA00022692"/>
    </source>
</evidence>
<dbReference type="PANTHER" id="PTHR23526:SF2">
    <property type="entry name" value="MAJOR FACILITATOR SUPERFAMILY (MFS) PROFILE DOMAIN-CONTAINING PROTEIN"/>
    <property type="match status" value="1"/>
</dbReference>
<reference evidence="8 9" key="2">
    <citation type="submission" date="2014-05" db="EMBL/GenBank/DDBJ databases">
        <title>Draft genome sequence of Halobacillus karajensis HK-03.</title>
        <authorList>
            <person name="Khelaifia S."/>
            <person name="Croce O."/>
            <person name="Lagier J.C."/>
            <person name="Raoult D."/>
        </authorList>
    </citation>
    <scope>NUCLEOTIDE SEQUENCE [LARGE SCALE GENOMIC DNA]</scope>
    <source>
        <strain evidence="8 9">HD-03</strain>
    </source>
</reference>
<keyword evidence="3 6" id="KW-0812">Transmembrane</keyword>
<evidence type="ECO:0000256" key="2">
    <source>
        <dbReference type="ARBA" id="ARBA00022448"/>
    </source>
</evidence>
<feature type="transmembrane region" description="Helical" evidence="6">
    <location>
        <begin position="380"/>
        <end position="398"/>
    </location>
</feature>
<dbReference type="InterPro" id="IPR020846">
    <property type="entry name" value="MFS_dom"/>
</dbReference>
<dbReference type="GO" id="GO:0022857">
    <property type="term" value="F:transmembrane transporter activity"/>
    <property type="evidence" value="ECO:0007669"/>
    <property type="project" value="InterPro"/>
</dbReference>
<feature type="transmembrane region" description="Helical" evidence="6">
    <location>
        <begin position="285"/>
        <end position="303"/>
    </location>
</feature>
<dbReference type="PANTHER" id="PTHR23526">
    <property type="entry name" value="INTEGRAL MEMBRANE TRANSPORT PROTEIN-RELATED"/>
    <property type="match status" value="1"/>
</dbReference>
<dbReference type="InterPro" id="IPR005829">
    <property type="entry name" value="Sugar_transporter_CS"/>
</dbReference>
<feature type="transmembrane region" description="Helical" evidence="6">
    <location>
        <begin position="354"/>
        <end position="374"/>
    </location>
</feature>
<evidence type="ECO:0000256" key="1">
    <source>
        <dbReference type="ARBA" id="ARBA00004651"/>
    </source>
</evidence>
<comment type="subcellular location">
    <subcellularLocation>
        <location evidence="1">Cell membrane</location>
        <topology evidence="1">Multi-pass membrane protein</topology>
    </subcellularLocation>
</comment>
<dbReference type="PROSITE" id="PS50850">
    <property type="entry name" value="MFS"/>
    <property type="match status" value="1"/>
</dbReference>
<proteinExistence type="predicted"/>
<dbReference type="Pfam" id="PF07690">
    <property type="entry name" value="MFS_1"/>
    <property type="match status" value="1"/>
</dbReference>
<evidence type="ECO:0000256" key="4">
    <source>
        <dbReference type="ARBA" id="ARBA00022989"/>
    </source>
</evidence>
<feature type="transmembrane region" description="Helical" evidence="6">
    <location>
        <begin position="172"/>
        <end position="196"/>
    </location>
</feature>
<accession>A0A024P653</accession>
<feature type="transmembrane region" description="Helical" evidence="6">
    <location>
        <begin position="253"/>
        <end position="273"/>
    </location>
</feature>
<feature type="transmembrane region" description="Helical" evidence="6">
    <location>
        <begin position="50"/>
        <end position="70"/>
    </location>
</feature>
<feature type="transmembrane region" description="Helical" evidence="6">
    <location>
        <begin position="142"/>
        <end position="166"/>
    </location>
</feature>
<dbReference type="OrthoDB" id="2086294at2"/>
<feature type="transmembrane region" description="Helical" evidence="6">
    <location>
        <begin position="82"/>
        <end position="102"/>
    </location>
</feature>
<evidence type="ECO:0000313" key="8">
    <source>
        <dbReference type="EMBL" id="CDQ24360.1"/>
    </source>
</evidence>
<feature type="transmembrane region" description="Helical" evidence="6">
    <location>
        <begin position="20"/>
        <end position="44"/>
    </location>
</feature>
<keyword evidence="9" id="KW-1185">Reference proteome</keyword>
<feature type="transmembrane region" description="Helical" evidence="6">
    <location>
        <begin position="231"/>
        <end position="247"/>
    </location>
</feature>